<keyword evidence="2" id="KW-1185">Reference proteome</keyword>
<protein>
    <submittedName>
        <fullName evidence="1">Uncharacterized protein</fullName>
    </submittedName>
</protein>
<sequence length="101" mass="11212">MTSWETDWATTRTCLEASCWKRPRSDSRSLSCALMESISSHTTADLGEGPEEQSSVLAESSEVSLRWSPFADAAEAYESMMPCSLVIDSFCVSTRPWYAES</sequence>
<name>A0ABN9YDU9_9DINO</name>
<evidence type="ECO:0000313" key="2">
    <source>
        <dbReference type="Proteomes" id="UP001189429"/>
    </source>
</evidence>
<dbReference type="EMBL" id="CAUYUJ010022503">
    <property type="protein sequence ID" value="CAK0910987.1"/>
    <property type="molecule type" value="Genomic_DNA"/>
</dbReference>
<proteinExistence type="predicted"/>
<gene>
    <name evidence="1" type="ORF">PCOR1329_LOCUS84998</name>
</gene>
<dbReference type="Proteomes" id="UP001189429">
    <property type="component" value="Unassembled WGS sequence"/>
</dbReference>
<evidence type="ECO:0000313" key="1">
    <source>
        <dbReference type="EMBL" id="CAK0910987.1"/>
    </source>
</evidence>
<reference evidence="1" key="1">
    <citation type="submission" date="2023-10" db="EMBL/GenBank/DDBJ databases">
        <authorList>
            <person name="Chen Y."/>
            <person name="Shah S."/>
            <person name="Dougan E. K."/>
            <person name="Thang M."/>
            <person name="Chan C."/>
        </authorList>
    </citation>
    <scope>NUCLEOTIDE SEQUENCE [LARGE SCALE GENOMIC DNA]</scope>
</reference>
<comment type="caution">
    <text evidence="1">The sequence shown here is derived from an EMBL/GenBank/DDBJ whole genome shotgun (WGS) entry which is preliminary data.</text>
</comment>
<organism evidence="1 2">
    <name type="scientific">Prorocentrum cordatum</name>
    <dbReference type="NCBI Taxonomy" id="2364126"/>
    <lineage>
        <taxon>Eukaryota</taxon>
        <taxon>Sar</taxon>
        <taxon>Alveolata</taxon>
        <taxon>Dinophyceae</taxon>
        <taxon>Prorocentrales</taxon>
        <taxon>Prorocentraceae</taxon>
        <taxon>Prorocentrum</taxon>
    </lineage>
</organism>
<accession>A0ABN9YDU9</accession>